<dbReference type="InterPro" id="IPR013497">
    <property type="entry name" value="Topo_IA_cen"/>
</dbReference>
<dbReference type="GO" id="GO:0003917">
    <property type="term" value="F:DNA topoisomerase type I (single strand cut, ATP-independent) activity"/>
    <property type="evidence" value="ECO:0007669"/>
    <property type="project" value="InterPro"/>
</dbReference>
<proteinExistence type="predicted"/>
<dbReference type="SMART" id="SM00436">
    <property type="entry name" value="TOP1Bc"/>
    <property type="match status" value="1"/>
</dbReference>
<comment type="caution">
    <text evidence="7">The sequence shown here is derived from an EMBL/GenBank/DDBJ whole genome shotgun (WGS) entry which is preliminary data.</text>
</comment>
<dbReference type="GO" id="GO:0006310">
    <property type="term" value="P:DNA recombination"/>
    <property type="evidence" value="ECO:0007669"/>
    <property type="project" value="TreeGrafter"/>
</dbReference>
<evidence type="ECO:0000256" key="1">
    <source>
        <dbReference type="ARBA" id="ARBA00023235"/>
    </source>
</evidence>
<accession>A0A261W9X1</accession>
<reference evidence="8" key="1">
    <citation type="journal article" date="2016" name="Sci. Rep.">
        <title>Genome analysis of the kiwifruit canker pathogen Pseudomonas syringae pv. actinidiae biovar 5.</title>
        <authorList>
            <person name="Fujikawa T."/>
            <person name="Sawada H."/>
        </authorList>
    </citation>
    <scope>NUCLEOTIDE SEQUENCE [LARGE SCALE GENOMIC DNA]</scope>
    <source>
        <strain evidence="8">MAFF 212061</strain>
    </source>
</reference>
<dbReference type="Pfam" id="PF01751">
    <property type="entry name" value="Toprim"/>
    <property type="match status" value="1"/>
</dbReference>
<dbReference type="InterPro" id="IPR023405">
    <property type="entry name" value="Topo_IA_core_domain"/>
</dbReference>
<dbReference type="AlphaFoldDB" id="A0A261W9X1"/>
<evidence type="ECO:0000313" key="7">
    <source>
        <dbReference type="EMBL" id="OZI82820.1"/>
    </source>
</evidence>
<evidence type="ECO:0000256" key="2">
    <source>
        <dbReference type="ARBA" id="ARBA00030003"/>
    </source>
</evidence>
<dbReference type="SMART" id="SM00493">
    <property type="entry name" value="TOPRIM"/>
    <property type="match status" value="1"/>
</dbReference>
<dbReference type="GO" id="GO:0006265">
    <property type="term" value="P:DNA topological change"/>
    <property type="evidence" value="ECO:0007669"/>
    <property type="project" value="InterPro"/>
</dbReference>
<dbReference type="Gene3D" id="3.40.50.140">
    <property type="match status" value="1"/>
</dbReference>
<evidence type="ECO:0000259" key="6">
    <source>
        <dbReference type="PROSITE" id="PS52039"/>
    </source>
</evidence>
<evidence type="ECO:0000313" key="8">
    <source>
        <dbReference type="Proteomes" id="UP000217163"/>
    </source>
</evidence>
<dbReference type="InterPro" id="IPR000380">
    <property type="entry name" value="Topo_IA"/>
</dbReference>
<dbReference type="SUPFAM" id="SSF56712">
    <property type="entry name" value="Prokaryotic type I DNA topoisomerase"/>
    <property type="match status" value="1"/>
</dbReference>
<keyword evidence="1 7" id="KW-0413">Isomerase</keyword>
<dbReference type="PANTHER" id="PTHR11390">
    <property type="entry name" value="PROKARYOTIC DNA TOPOISOMERASE"/>
    <property type="match status" value="1"/>
</dbReference>
<dbReference type="Proteomes" id="UP000217163">
    <property type="component" value="Unassembled WGS sequence"/>
</dbReference>
<feature type="non-terminal residue" evidence="7">
    <location>
        <position position="205"/>
    </location>
</feature>
<dbReference type="InterPro" id="IPR003601">
    <property type="entry name" value="Topo_IA_2"/>
</dbReference>
<gene>
    <name evidence="7" type="ORF">CFN58_35645</name>
</gene>
<evidence type="ECO:0000256" key="4">
    <source>
        <dbReference type="ARBA" id="ARBA00032235"/>
    </source>
</evidence>
<feature type="domain" description="Topo IA-type catalytic" evidence="6">
    <location>
        <begin position="151"/>
        <end position="205"/>
    </location>
</feature>
<dbReference type="PROSITE" id="PS52039">
    <property type="entry name" value="TOPO_IA_2"/>
    <property type="match status" value="1"/>
</dbReference>
<protein>
    <recommendedName>
        <fullName evidence="5">Omega-protein</fullName>
    </recommendedName>
    <alternativeName>
        <fullName evidence="4">Relaxing enzyme</fullName>
    </alternativeName>
    <alternativeName>
        <fullName evidence="2">Swivelase</fullName>
    </alternativeName>
    <alternativeName>
        <fullName evidence="3">Untwisting enzyme</fullName>
    </alternativeName>
</protein>
<dbReference type="GO" id="GO:0003677">
    <property type="term" value="F:DNA binding"/>
    <property type="evidence" value="ECO:0007669"/>
    <property type="project" value="InterPro"/>
</dbReference>
<evidence type="ECO:0000256" key="3">
    <source>
        <dbReference type="ARBA" id="ARBA00031985"/>
    </source>
</evidence>
<dbReference type="GO" id="GO:0006281">
    <property type="term" value="P:DNA repair"/>
    <property type="evidence" value="ECO:0007669"/>
    <property type="project" value="TreeGrafter"/>
</dbReference>
<dbReference type="PRINTS" id="PR00417">
    <property type="entry name" value="PRTPISMRASEI"/>
</dbReference>
<dbReference type="CDD" id="cd03362">
    <property type="entry name" value="TOPRIM_TopoIA_TopoIII"/>
    <property type="match status" value="1"/>
</dbReference>
<dbReference type="EMBL" id="NKQU01000673">
    <property type="protein sequence ID" value="OZI82820.1"/>
    <property type="molecule type" value="Genomic_DNA"/>
</dbReference>
<name>A0A261W9X1_9PSED</name>
<dbReference type="PANTHER" id="PTHR11390:SF21">
    <property type="entry name" value="DNA TOPOISOMERASE 3-ALPHA"/>
    <property type="match status" value="1"/>
</dbReference>
<dbReference type="Pfam" id="PF01131">
    <property type="entry name" value="Topoisom_bac"/>
    <property type="match status" value="1"/>
</dbReference>
<dbReference type="Gene3D" id="1.10.460.10">
    <property type="entry name" value="Topoisomerase I, domain 2"/>
    <property type="match status" value="1"/>
</dbReference>
<dbReference type="InterPro" id="IPR034144">
    <property type="entry name" value="TOPRIM_TopoIII"/>
</dbReference>
<dbReference type="InterPro" id="IPR006171">
    <property type="entry name" value="TOPRIM_dom"/>
</dbReference>
<dbReference type="InterPro" id="IPR013824">
    <property type="entry name" value="Topo_IA_cen_sub1"/>
</dbReference>
<dbReference type="GO" id="GO:0043597">
    <property type="term" value="C:cytoplasmic replication fork"/>
    <property type="evidence" value="ECO:0007669"/>
    <property type="project" value="TreeGrafter"/>
</dbReference>
<sequence length="205" mass="22792">MKLYIAEKPALALDIANALTDGKPSKKNGYFECGEDKVTWCIGHLLKSVDPEAYNPSYKQWKQDDLPLNLFPLQYEVIPDKADHTRNVINLIKEADEIVHGGDPDDEGQLLVDELILFAGYTKTVKRVLISDNTPNAVKKSLANLKDNSDFFGIYQKTYARTAGDLLYGLSMSRAYTIAAQAKGYQGVLSVGRVQTPILGLIVRR</sequence>
<organism evidence="7 8">
    <name type="scientific">Pseudomonas avellanae</name>
    <dbReference type="NCBI Taxonomy" id="46257"/>
    <lineage>
        <taxon>Bacteria</taxon>
        <taxon>Pseudomonadati</taxon>
        <taxon>Pseudomonadota</taxon>
        <taxon>Gammaproteobacteria</taxon>
        <taxon>Pseudomonadales</taxon>
        <taxon>Pseudomonadaceae</taxon>
        <taxon>Pseudomonas</taxon>
    </lineage>
</organism>
<evidence type="ECO:0000256" key="5">
    <source>
        <dbReference type="ARBA" id="ARBA00032877"/>
    </source>
</evidence>